<keyword evidence="10" id="KW-1185">Reference proteome</keyword>
<dbReference type="Proteomes" id="UP000256980">
    <property type="component" value="Unassembled WGS sequence"/>
</dbReference>
<evidence type="ECO:0000256" key="2">
    <source>
        <dbReference type="ARBA" id="ARBA00022741"/>
    </source>
</evidence>
<evidence type="ECO:0000256" key="1">
    <source>
        <dbReference type="ARBA" id="ARBA00022723"/>
    </source>
</evidence>
<accession>A0A3D9H0S1</accession>
<feature type="domain" description="ClpX-type ZB" evidence="8">
    <location>
        <begin position="1"/>
        <end position="49"/>
    </location>
</feature>
<dbReference type="InterPro" id="IPR046425">
    <property type="entry name" value="ClpX_bact"/>
</dbReference>
<dbReference type="Pfam" id="PF10431">
    <property type="entry name" value="ClpB_D2-small"/>
    <property type="match status" value="1"/>
</dbReference>
<keyword evidence="1 6" id="KW-0479">Metal-binding</keyword>
<dbReference type="HAMAP" id="MF_00175">
    <property type="entry name" value="ClpX"/>
    <property type="match status" value="1"/>
</dbReference>
<keyword evidence="5 6" id="KW-0143">Chaperone</keyword>
<evidence type="ECO:0000256" key="3">
    <source>
        <dbReference type="ARBA" id="ARBA00022833"/>
    </source>
</evidence>
<evidence type="ECO:0000256" key="6">
    <source>
        <dbReference type="HAMAP-Rule" id="MF_00175"/>
    </source>
</evidence>
<dbReference type="SMART" id="SM00382">
    <property type="entry name" value="AAA"/>
    <property type="match status" value="1"/>
</dbReference>
<evidence type="ECO:0000256" key="7">
    <source>
        <dbReference type="PROSITE-ProRule" id="PRU01250"/>
    </source>
</evidence>
<dbReference type="GO" id="GO:0051301">
    <property type="term" value="P:cell division"/>
    <property type="evidence" value="ECO:0007669"/>
    <property type="project" value="TreeGrafter"/>
</dbReference>
<dbReference type="NCBIfam" id="TIGR00382">
    <property type="entry name" value="clpX"/>
    <property type="match status" value="1"/>
</dbReference>
<dbReference type="OrthoDB" id="9804062at2"/>
<dbReference type="InterPro" id="IPR027417">
    <property type="entry name" value="P-loop_NTPase"/>
</dbReference>
<sequence length="409" mass="45407">MAKEELECSFCGRKKPETSLLIAGLDAHICDRCIEQAHGIVLEESKQSGNSELSAELMLKKPKEIKGFLDEYIIGQENTKRVMSVAVYNHYKRLLQPPTDDDIEIQKSNIIMVGQTGTGKTLMAKTIAKMLNVPLAIVDATVLTEAGYVGEDVESILTRLLQAADYNLEKAQRGIVFIDEIDKIARKSDNPSITRDVSGEGVQQALLKLLEGTVVNVPPKGGRKHPDQKFIEVDTENILFIAGGAFDGIERVITKRLNMQAIGYSSINKESVDKDNILQYIIPKDLKDFGLIPEIIGRLPVLTYMDPLDAKTLRAILTEPKNAIIKQYKKLFEMDDVNFTITDGALDYIVGKAIEYKLGARGLRSLCEEILTEAMFELPGSGETKLNITKTYAEDRLNKSTLKKLKAVS</sequence>
<dbReference type="GO" id="GO:0009376">
    <property type="term" value="C:HslUV protease complex"/>
    <property type="evidence" value="ECO:0007669"/>
    <property type="project" value="TreeGrafter"/>
</dbReference>
<keyword evidence="9" id="KW-0378">Hydrolase</keyword>
<feature type="binding site" evidence="6 7">
    <location>
        <position position="33"/>
    </location>
    <ligand>
        <name>Zn(2+)</name>
        <dbReference type="ChEBI" id="CHEBI:29105"/>
    </ligand>
</feature>
<dbReference type="GO" id="GO:0008270">
    <property type="term" value="F:zinc ion binding"/>
    <property type="evidence" value="ECO:0007669"/>
    <property type="project" value="UniProtKB-UniRule"/>
</dbReference>
<dbReference type="FunFam" id="3.40.50.300:FF:000005">
    <property type="entry name" value="ATP-dependent Clp protease ATP-binding subunit ClpX"/>
    <property type="match status" value="1"/>
</dbReference>
<feature type="binding site" evidence="6 7">
    <location>
        <position position="11"/>
    </location>
    <ligand>
        <name>Zn(2+)</name>
        <dbReference type="ChEBI" id="CHEBI:29105"/>
    </ligand>
</feature>
<evidence type="ECO:0000256" key="4">
    <source>
        <dbReference type="ARBA" id="ARBA00022840"/>
    </source>
</evidence>
<dbReference type="NCBIfam" id="NF003745">
    <property type="entry name" value="PRK05342.1"/>
    <property type="match status" value="1"/>
</dbReference>
<dbReference type="InterPro" id="IPR010603">
    <property type="entry name" value="Znf_CppX_C4"/>
</dbReference>
<gene>
    <name evidence="6" type="primary">clpX</name>
    <name evidence="9" type="ORF">DFQ10_10610</name>
</gene>
<dbReference type="GO" id="GO:0008233">
    <property type="term" value="F:peptidase activity"/>
    <property type="evidence" value="ECO:0007669"/>
    <property type="project" value="UniProtKB-KW"/>
</dbReference>
<evidence type="ECO:0000256" key="5">
    <source>
        <dbReference type="ARBA" id="ARBA00023186"/>
    </source>
</evidence>
<dbReference type="FunFam" id="1.10.8.60:FF:000002">
    <property type="entry name" value="ATP-dependent Clp protease ATP-binding subunit ClpX"/>
    <property type="match status" value="1"/>
</dbReference>
<dbReference type="InterPro" id="IPR038366">
    <property type="entry name" value="Znf_CppX_C4_sf"/>
</dbReference>
<dbReference type="Gene3D" id="6.20.220.10">
    <property type="entry name" value="ClpX chaperone, C4-type zinc finger domain"/>
    <property type="match status" value="1"/>
</dbReference>
<comment type="caution">
    <text evidence="9">The sequence shown here is derived from an EMBL/GenBank/DDBJ whole genome shotgun (WGS) entry which is preliminary data.</text>
</comment>
<dbReference type="RefSeq" id="WP_115817797.1">
    <property type="nucleotide sequence ID" value="NZ_CANKZP010000005.1"/>
</dbReference>
<name>A0A3D9H0S1_9FLAO</name>
<dbReference type="InterPro" id="IPR019489">
    <property type="entry name" value="Clp_ATPase_C"/>
</dbReference>
<dbReference type="PANTHER" id="PTHR48102">
    <property type="entry name" value="ATP-DEPENDENT CLP PROTEASE ATP-BINDING SUBUNIT CLPX-LIKE, MITOCHONDRIAL-RELATED"/>
    <property type="match status" value="1"/>
</dbReference>
<keyword evidence="4 6" id="KW-0067">ATP-binding</keyword>
<dbReference type="InterPro" id="IPR059188">
    <property type="entry name" value="Znf_CLPX-like"/>
</dbReference>
<comment type="subunit">
    <text evidence="6">Component of the ClpX-ClpP complex. Forms a hexameric ring that, in the presence of ATP, binds to fourteen ClpP subunits assembled into a disk-like structure with a central cavity, resembling the structure of eukaryotic proteasomes.</text>
</comment>
<comment type="caution">
    <text evidence="6">Lacks conserved residue(s) required for the propagation of feature annotation.</text>
</comment>
<dbReference type="SUPFAM" id="SSF57716">
    <property type="entry name" value="Glucocorticoid receptor-like (DNA-binding domain)"/>
    <property type="match status" value="1"/>
</dbReference>
<dbReference type="InterPro" id="IPR050052">
    <property type="entry name" value="ATP-dep_Clp_protease_ClpX"/>
</dbReference>
<keyword evidence="2 6" id="KW-0547">Nucleotide-binding</keyword>
<dbReference type="PROSITE" id="PS00675">
    <property type="entry name" value="SIGMA54_INTERACT_1"/>
    <property type="match status" value="1"/>
</dbReference>
<organism evidence="9 10">
    <name type="scientific">Winogradskyella eximia</name>
    <dbReference type="NCBI Taxonomy" id="262006"/>
    <lineage>
        <taxon>Bacteria</taxon>
        <taxon>Pseudomonadati</taxon>
        <taxon>Bacteroidota</taxon>
        <taxon>Flavobacteriia</taxon>
        <taxon>Flavobacteriales</taxon>
        <taxon>Flavobacteriaceae</taxon>
        <taxon>Winogradskyella</taxon>
    </lineage>
</organism>
<keyword evidence="9" id="KW-0645">Protease</keyword>
<dbReference type="Gene3D" id="1.10.8.60">
    <property type="match status" value="1"/>
</dbReference>
<evidence type="ECO:0000313" key="10">
    <source>
        <dbReference type="Proteomes" id="UP000256980"/>
    </source>
</evidence>
<evidence type="ECO:0000313" key="9">
    <source>
        <dbReference type="EMBL" id="RED43100.1"/>
    </source>
</evidence>
<dbReference type="InterPro" id="IPR003593">
    <property type="entry name" value="AAA+_ATPase"/>
</dbReference>
<dbReference type="GO" id="GO:0051603">
    <property type="term" value="P:proteolysis involved in protein catabolic process"/>
    <property type="evidence" value="ECO:0007669"/>
    <property type="project" value="TreeGrafter"/>
</dbReference>
<keyword evidence="3 6" id="KW-0862">Zinc</keyword>
<feature type="binding site" evidence="6 7">
    <location>
        <position position="8"/>
    </location>
    <ligand>
        <name>Zn(2+)</name>
        <dbReference type="ChEBI" id="CHEBI:29105"/>
    </ligand>
</feature>
<dbReference type="Gene3D" id="3.40.50.300">
    <property type="entry name" value="P-loop containing nucleotide triphosphate hydrolases"/>
    <property type="match status" value="1"/>
</dbReference>
<dbReference type="PANTHER" id="PTHR48102:SF7">
    <property type="entry name" value="ATP-DEPENDENT CLP PROTEASE ATP-BINDING SUBUNIT CLPX-LIKE, MITOCHONDRIAL"/>
    <property type="match status" value="1"/>
</dbReference>
<dbReference type="InterPro" id="IPR004487">
    <property type="entry name" value="Clp_protease_ATP-bd_su_ClpX"/>
</dbReference>
<dbReference type="GO" id="GO:0005524">
    <property type="term" value="F:ATP binding"/>
    <property type="evidence" value="ECO:0007669"/>
    <property type="project" value="UniProtKB-UniRule"/>
</dbReference>
<dbReference type="SMART" id="SM00994">
    <property type="entry name" value="zf-C4_ClpX"/>
    <property type="match status" value="1"/>
</dbReference>
<dbReference type="CDD" id="cd19497">
    <property type="entry name" value="RecA-like_ClpX"/>
    <property type="match status" value="1"/>
</dbReference>
<dbReference type="SUPFAM" id="SSF52540">
    <property type="entry name" value="P-loop containing nucleoside triphosphate hydrolases"/>
    <property type="match status" value="1"/>
</dbReference>
<feature type="binding site" evidence="6 7">
    <location>
        <position position="30"/>
    </location>
    <ligand>
        <name>Zn(2+)</name>
        <dbReference type="ChEBI" id="CHEBI:29105"/>
    </ligand>
</feature>
<dbReference type="GO" id="GO:0046983">
    <property type="term" value="F:protein dimerization activity"/>
    <property type="evidence" value="ECO:0007669"/>
    <property type="project" value="UniProtKB-UniRule"/>
</dbReference>
<dbReference type="GO" id="GO:0016887">
    <property type="term" value="F:ATP hydrolysis activity"/>
    <property type="evidence" value="ECO:0007669"/>
    <property type="project" value="InterPro"/>
</dbReference>
<dbReference type="GO" id="GO:0140662">
    <property type="term" value="F:ATP-dependent protein folding chaperone"/>
    <property type="evidence" value="ECO:0007669"/>
    <property type="project" value="InterPro"/>
</dbReference>
<dbReference type="Pfam" id="PF06689">
    <property type="entry name" value="zf-C4_ClpX"/>
    <property type="match status" value="1"/>
</dbReference>
<protein>
    <recommendedName>
        <fullName evidence="6">ATP-dependent Clp protease ATP-binding subunit ClpX</fullName>
    </recommendedName>
</protein>
<proteinExistence type="inferred from homology"/>
<comment type="similarity">
    <text evidence="6 7">Belongs to the ClpX chaperone family.</text>
</comment>
<dbReference type="PROSITE" id="PS51902">
    <property type="entry name" value="CLPX_ZB"/>
    <property type="match status" value="1"/>
</dbReference>
<dbReference type="EMBL" id="QRDV01000006">
    <property type="protein sequence ID" value="RED43100.1"/>
    <property type="molecule type" value="Genomic_DNA"/>
</dbReference>
<dbReference type="InterPro" id="IPR003959">
    <property type="entry name" value="ATPase_AAA_core"/>
</dbReference>
<reference evidence="9 10" key="1">
    <citation type="submission" date="2018-07" db="EMBL/GenBank/DDBJ databases">
        <title>Genomic Encyclopedia of Type Strains, Phase III (KMG-III): the genomes of soil and plant-associated and newly described type strains.</title>
        <authorList>
            <person name="Whitman W."/>
        </authorList>
    </citation>
    <scope>NUCLEOTIDE SEQUENCE [LARGE SCALE GENOMIC DNA]</scope>
    <source>
        <strain evidence="9 10">CECT 7946</strain>
    </source>
</reference>
<dbReference type="GO" id="GO:0051082">
    <property type="term" value="F:unfolded protein binding"/>
    <property type="evidence" value="ECO:0007669"/>
    <property type="project" value="UniProtKB-UniRule"/>
</dbReference>
<comment type="function">
    <text evidence="6">ATP-dependent specificity component of the Clp protease. It directs the protease to specific substrates. Can perform chaperone functions in the absence of ClpP.</text>
</comment>
<evidence type="ECO:0000259" key="8">
    <source>
        <dbReference type="PROSITE" id="PS51902"/>
    </source>
</evidence>
<dbReference type="InterPro" id="IPR025662">
    <property type="entry name" value="Sigma_54_int_dom_ATP-bd_1"/>
</dbReference>
<dbReference type="AlphaFoldDB" id="A0A3D9H0S1"/>
<dbReference type="Pfam" id="PF07724">
    <property type="entry name" value="AAA_2"/>
    <property type="match status" value="1"/>
</dbReference>
<dbReference type="SMART" id="SM01086">
    <property type="entry name" value="ClpB_D2-small"/>
    <property type="match status" value="1"/>
</dbReference>